<reference evidence="1" key="1">
    <citation type="submission" date="2024-04" db="EMBL/GenBank/DDBJ databases">
        <title>Mariniflexile litorale, isolated from the shallow sediments of the Sea of Japan.</title>
        <authorList>
            <person name="Romanenko L."/>
            <person name="Isaeva M."/>
        </authorList>
    </citation>
    <scope>NUCLEOTIDE SEQUENCE [LARGE SCALE GENOMIC DNA]</scope>
    <source>
        <strain evidence="1">KMM 9835</strain>
    </source>
</reference>
<name>A0AAU7EJ44_9FLAO</name>
<proteinExistence type="predicted"/>
<sequence length="285" mass="32994">MTENNQLIIKFGGDGNIKVETLTEFLDNYKQLLYLINSELGYNPDDMIIEVSPPENGSFKIKLKSKYKELILEKMGDLTVGTLVGLLILFTTNALQNKTEEEIKEILKDKQIVDKELPRIIYNVSQNSGANQKIQQTFIIVNSDENVKGLKIERQDEEVININRDEFPKLIEQGKTLEIEELPETDLLTDEATLIIKTIHFEGHAKWAFIFRGYPIKASIKDDEFFERLKNEAFRKGDALKVVLSRKRNFDEDLQTYIVDQSSYVIEKVTEHISKTDNQNRLKFE</sequence>
<keyword evidence="2" id="KW-1185">Reference proteome</keyword>
<protein>
    <submittedName>
        <fullName evidence="1">Uncharacterized protein</fullName>
    </submittedName>
</protein>
<accession>A0AAU7EJ44</accession>
<dbReference type="Proteomes" id="UP001224325">
    <property type="component" value="Chromosome"/>
</dbReference>
<evidence type="ECO:0000313" key="1">
    <source>
        <dbReference type="EMBL" id="XBL14901.1"/>
    </source>
</evidence>
<evidence type="ECO:0000313" key="2">
    <source>
        <dbReference type="Proteomes" id="UP001224325"/>
    </source>
</evidence>
<organism evidence="1 2">
    <name type="scientific">Mariniflexile litorale</name>
    <dbReference type="NCBI Taxonomy" id="3045158"/>
    <lineage>
        <taxon>Bacteria</taxon>
        <taxon>Pseudomonadati</taxon>
        <taxon>Bacteroidota</taxon>
        <taxon>Flavobacteriia</taxon>
        <taxon>Flavobacteriales</taxon>
        <taxon>Flavobacteriaceae</taxon>
        <taxon>Mariniflexile</taxon>
    </lineage>
</organism>
<dbReference type="RefSeq" id="WP_308994009.1">
    <property type="nucleotide sequence ID" value="NZ_CP155618.1"/>
</dbReference>
<gene>
    <name evidence="1" type="ORF">QLS71_002515</name>
</gene>
<dbReference type="AlphaFoldDB" id="A0AAU7EJ44"/>
<dbReference type="EMBL" id="CP155618">
    <property type="protein sequence ID" value="XBL14901.1"/>
    <property type="molecule type" value="Genomic_DNA"/>
</dbReference>
<dbReference type="KEGG" id="mlil:QLS71_002515"/>